<evidence type="ECO:0000313" key="3">
    <source>
        <dbReference type="Proteomes" id="UP000593735"/>
    </source>
</evidence>
<dbReference type="AlphaFoldDB" id="A0A7S7M6V0"/>
<dbReference type="EMBL" id="CP063767">
    <property type="protein sequence ID" value="QOY59844.1"/>
    <property type="molecule type" value="Genomic_DNA"/>
</dbReference>
<feature type="transmembrane region" description="Helical" evidence="1">
    <location>
        <begin position="75"/>
        <end position="94"/>
    </location>
</feature>
<evidence type="ECO:0000256" key="1">
    <source>
        <dbReference type="SAM" id="Phobius"/>
    </source>
</evidence>
<dbReference type="RefSeq" id="WP_194369662.1">
    <property type="nucleotide sequence ID" value="NZ_CP063767.1"/>
</dbReference>
<keyword evidence="1" id="KW-1133">Transmembrane helix</keyword>
<protein>
    <recommendedName>
        <fullName evidence="4">YggT family protein</fullName>
    </recommendedName>
</protein>
<accession>A0A7S7M6V0</accession>
<dbReference type="Proteomes" id="UP000593735">
    <property type="component" value="Chromosome"/>
</dbReference>
<gene>
    <name evidence="2" type="ORF">INP52_05190</name>
</gene>
<keyword evidence="1" id="KW-0472">Membrane</keyword>
<name>A0A7S7M6V0_9ACTN</name>
<evidence type="ECO:0008006" key="4">
    <source>
        <dbReference type="Google" id="ProtNLM"/>
    </source>
</evidence>
<proteinExistence type="predicted"/>
<sequence length="97" mass="10345">MRSPWASHALGALAVISRALSWALAALVAADALLAGWSRGWLLAVNEVVSQLIPALVRGLFVFPTFVGGAFRGDFALVALVLIVLDWIFCRIAASLR</sequence>
<feature type="transmembrane region" description="Helical" evidence="1">
    <location>
        <begin position="41"/>
        <end position="63"/>
    </location>
</feature>
<organism evidence="2 3">
    <name type="scientific">Thermophilibacter immobilis</name>
    <dbReference type="NCBI Taxonomy" id="2779519"/>
    <lineage>
        <taxon>Bacteria</taxon>
        <taxon>Bacillati</taxon>
        <taxon>Actinomycetota</taxon>
        <taxon>Coriobacteriia</taxon>
        <taxon>Coriobacteriales</taxon>
        <taxon>Atopobiaceae</taxon>
        <taxon>Thermophilibacter</taxon>
    </lineage>
</organism>
<reference evidence="2 3" key="1">
    <citation type="submission" date="2020-10" db="EMBL/GenBank/DDBJ databases">
        <title>Olsenella immobilis sp.nov., isolated from the mud in a fermentation cellar used for the production of Chinese strong-flavoured liquor.</title>
        <authorList>
            <person name="Lu L."/>
        </authorList>
    </citation>
    <scope>NUCLEOTIDE SEQUENCE [LARGE SCALE GENOMIC DNA]</scope>
    <source>
        <strain evidence="2 3">LZLJ-2</strain>
    </source>
</reference>
<evidence type="ECO:0000313" key="2">
    <source>
        <dbReference type="EMBL" id="QOY59844.1"/>
    </source>
</evidence>
<keyword evidence="3" id="KW-1185">Reference proteome</keyword>
<keyword evidence="1" id="KW-0812">Transmembrane</keyword>
<dbReference type="KEGG" id="tio:INP52_05190"/>